<dbReference type="InterPro" id="IPR008733">
    <property type="entry name" value="PEX11"/>
</dbReference>
<dbReference type="InterPro" id="IPR001478">
    <property type="entry name" value="PDZ"/>
</dbReference>
<dbReference type="SUPFAM" id="SSF50044">
    <property type="entry name" value="SH3-domain"/>
    <property type="match status" value="2"/>
</dbReference>
<evidence type="ECO:0000256" key="10">
    <source>
        <dbReference type="PROSITE-ProRule" id="PRU00192"/>
    </source>
</evidence>
<dbReference type="PROSITE" id="PS01179">
    <property type="entry name" value="PID"/>
    <property type="match status" value="1"/>
</dbReference>
<dbReference type="InterPro" id="IPR027417">
    <property type="entry name" value="P-loop_NTPase"/>
</dbReference>
<keyword evidence="3 12" id="KW-0812">Transmembrane</keyword>
<evidence type="ECO:0000313" key="18">
    <source>
        <dbReference type="Proteomes" id="UP000316079"/>
    </source>
</evidence>
<dbReference type="OrthoDB" id="8061355at2759"/>
<evidence type="ECO:0000259" key="14">
    <source>
        <dbReference type="PROSITE" id="PS50002"/>
    </source>
</evidence>
<feature type="compositionally biased region" description="Basic and acidic residues" evidence="11">
    <location>
        <begin position="274"/>
        <end position="296"/>
    </location>
</feature>
<evidence type="ECO:0000313" key="17">
    <source>
        <dbReference type="EMBL" id="TRY97482.1"/>
    </source>
</evidence>
<dbReference type="GO" id="GO:0005524">
    <property type="term" value="F:ATP binding"/>
    <property type="evidence" value="ECO:0007669"/>
    <property type="project" value="UniProtKB-KW"/>
</dbReference>
<dbReference type="PROSITE" id="PS50893">
    <property type="entry name" value="ABC_TRANSPORTER_2"/>
    <property type="match status" value="2"/>
</dbReference>
<feature type="region of interest" description="Disordered" evidence="11">
    <location>
        <begin position="264"/>
        <end position="296"/>
    </location>
</feature>
<evidence type="ECO:0000256" key="5">
    <source>
        <dbReference type="ARBA" id="ARBA00022840"/>
    </source>
</evidence>
<feature type="compositionally biased region" description="Polar residues" evidence="11">
    <location>
        <begin position="3576"/>
        <end position="3596"/>
    </location>
</feature>
<feature type="transmembrane region" description="Helical" evidence="12">
    <location>
        <begin position="2065"/>
        <end position="2085"/>
    </location>
</feature>
<keyword evidence="4" id="KW-0547">Nucleotide-binding</keyword>
<feature type="compositionally biased region" description="Low complexity" evidence="11">
    <location>
        <begin position="3560"/>
        <end position="3575"/>
    </location>
</feature>
<dbReference type="InterPro" id="IPR003593">
    <property type="entry name" value="AAA+_ATPase"/>
</dbReference>
<evidence type="ECO:0000259" key="13">
    <source>
        <dbReference type="PROSITE" id="PS01179"/>
    </source>
</evidence>
<dbReference type="PANTHER" id="PTHR19229">
    <property type="entry name" value="ATP-BINDING CASSETTE TRANSPORTER SUBFAMILY A ABCA"/>
    <property type="match status" value="1"/>
</dbReference>
<feature type="domain" description="PDZ" evidence="15">
    <location>
        <begin position="1303"/>
        <end position="1362"/>
    </location>
</feature>
<dbReference type="SMART" id="SM00462">
    <property type="entry name" value="PTB"/>
    <property type="match status" value="1"/>
</dbReference>
<feature type="domain" description="SH3" evidence="14">
    <location>
        <begin position="313"/>
        <end position="374"/>
    </location>
</feature>
<dbReference type="CDD" id="cd06720">
    <property type="entry name" value="PDZ1_APBA1_3-like"/>
    <property type="match status" value="1"/>
</dbReference>
<dbReference type="GO" id="GO:0005778">
    <property type="term" value="C:peroxisomal membrane"/>
    <property type="evidence" value="ECO:0007669"/>
    <property type="project" value="UniProtKB-SubCell"/>
</dbReference>
<feature type="compositionally biased region" description="Polar residues" evidence="11">
    <location>
        <begin position="3539"/>
        <end position="3549"/>
    </location>
</feature>
<gene>
    <name evidence="17" type="ORF">DNTS_008213</name>
</gene>
<dbReference type="EMBL" id="SRMA01025225">
    <property type="protein sequence ID" value="TRY97482.1"/>
    <property type="molecule type" value="Genomic_DNA"/>
</dbReference>
<feature type="region of interest" description="Disordered" evidence="11">
    <location>
        <begin position="914"/>
        <end position="944"/>
    </location>
</feature>
<dbReference type="PROSITE" id="PS00211">
    <property type="entry name" value="ABC_TRANSPORTER_1"/>
    <property type="match status" value="1"/>
</dbReference>
<feature type="transmembrane region" description="Helical" evidence="12">
    <location>
        <begin position="3086"/>
        <end position="3110"/>
    </location>
</feature>
<feature type="region of interest" description="Disordered" evidence="11">
    <location>
        <begin position="49"/>
        <end position="91"/>
    </location>
</feature>
<sequence>MEEENVDVKALRAKFHANLEMVTPGCRPATKPHGVGALPKSLTNGKAFTVPPRPILPMNSSHEPKMLSPVGFPRPPSLRSGAQESLSESPSEVRVVSRVKMTQELLQGKILKPHGQMKVPVAVKPAPRSVSDVVPLQKPLPNVGPRPTKPKRPSVVNLDHLRKRALPKRQAEAQVSKVQMRPLNKPRLLTTSVSKLNEAPEQETYDDAFSPPPPPPKSRDSWSYSSQHEVGLFLDLKREYLLYVLEFYATAVFAFQQSDQEIYEDPDRPVPFPAERKAVKDTQKPEVDERELREQQKRENEYRKRFKLFGAIEVIEVARVREDWQGSKKDLSVQQGESVEIIRMNDNPEGKWLARNLRGSIGYISNSCVDVDYDEVKRKLCAQVTPSFTAPILRAVHNDSSSNEQMDSSFCSDDTYDDVDELPPPPPEIRFEPKHNKQQEKVEKEFRKKFKFEGPIRVMYTMTVDPRAILKKRGSKELQLVPGETLEILQETSNNQVLCRNNQGKHGYVPLQYLLHEDNDVYDDIDICSDIMQNSIESFVNVLESYRGRDKVIRTLCYGSQLVGGLLSGKSPQSSLGKSLLLFSAQLSHCRTTLRLFDDLSMLAYSCSYGLGASEEDSVVRFTSVLSNLADQLYYPCEHVAWAADAELIQGRSERWWTLSTGLWGASLILSILRSILILKQRARASQKSISAESREEVMRRQIRAEVLSILSSVADLTNAVHWMPPGFLWAGKFPPWLVGLMGSVSSIIGLLQMSSGGQDNSQSAFFSSEPSNHSSNLPDSGDACVGNLQSADLEDLDPFNPIEPPPLDWRSDSSSEAGFLVELESGSVEDFEAPFSIDVKEYAASDNGAQDASVAIGKTEECVDEKTQEALRGTEKNFAEDGGVLSRHSEKVEDIDHSHIQSLVSQLHLFQQPTPGHAPQVAPEATTNHESSTSSCLQELGLSAPSRNPSEALLFSHEYQKDLMKLLEDPDPEEHRPAPVLVHTPLVTPKLQSGLRRQSSGADEMIPVSHSEDAWHRHLQDELLVCGVSEEEWMQSERLTTDQSICANNDLEPETLPAYKTVPGPCDPEDLLEGVIFGAKYLGSTQLQSEKNPSTNARMTQAQEAVDRIKVAPEGESQPMTEVDLFISTQRIKVLSTDTQEAMMDHALQMISYIADIEDIVAHIIAQAIGQAFGVAYQQFLYTNGIKASDLRPGEYSDFLGTQELYNGDLVHFSRSENIREVRVSKKPGEILGLAIVESGWGSILPTVVVANLLHGGPAERSGELNIGDRIMSVNGTSLVGLPIATCQSIMRLSIVHCPPVTMAIIKRPDPKYQLGFSVEDGIICSLMRGGIAERGGIRVGHRIIEINGQNSSEDHANSNLSSLDWHRSTGVPVEVRSIWFLQIDTHAPQGHLHFPWLCSPGESIMTVGTQLYLLLWKNFTYRRRNKVQLVIEVLWPLFLFLILIAVRQSHPPYKQSQCHFPNKALPSAGTLAWVQGIICNVNNPCFHLPTAGETPGRASNFDNSILSRLVVDIRTVLTISGNRTALSGLQDLLQAIQRLGERPDAWPNLPVREYLKANESFSSFLRTNASLPSQHVDQLLRAKLNLQVVSLAGAGLRLSDIVCNASLLIQYITVEDGDSFPELQEALCDVPSDLMQKAEQSFLSQLDFSKIVTRDRLQANAANLLLVSQAVTSVSQELAFSELNSEIRLLAPENRSALPRESFRAFSRIMCGHPEAGGERIPSFNWYEDQDIKSFLGRNGSTESNIENSNNTTPFCENLIQTLESNPLSRIVWRSIKPLFIGKLLYTPDTPITRAIMAEVNKTFQDFEILTEVQEAWQEVSPTLKTFMESSVEIRLLQDLLKRPEVAVLVNMRLENTSWTASQGDMVERALELLENRQFWAGIVFLLPDPSSSLLPPHVKYKIRMDIDDVTRTNKIKDKFWDPGPAAEPFSDLRYVWGGFIYVQDLVERAVTRLLTGKEPKTGIYVQQMPYPCFVDDVFIRVLNRSLPLFMTLAWIYSVAMIIKGVVYEKEARLKETMRIMGLSSVILWLSWFISSFLPFLFSAGLLIAALKWGDILPYSDPAVVFFFLTAFATATIMLCFLISTFFSRANLAAACGGLIYFTLYLPYVLCVAWREHLNSTHRILVSFLSPVAFGFGCEYFSQYEEQGVGIQWFNLRSSPMEGDSYNFSTSIVMLYADALIYAVATWYIEAVFPGQYGIPRPWYFIFQLNYWGGVPLEIGLPIPPAPVEDQDVSDRIEAEPTNLILGVAIKNLVKIYRKGAKLAVNHLSMKFYEGQITSFLGHNGAGKTTTMSILTGLFPPTAGTIYVKGMDIRLDMEFIRKTLGVCPQHNVLFDILTVEEHVWFYGRMKGMSTDEVKKELNSLLEDVCLQHKRQEQTKNLSGGMQRKLSVAIAFIGGSKVVVLDEPTAGVDPYSRRGIWDLLLKYRAGRTIILSTHYMDEADLLGDRIAIISQGKLCCCGTPLFLKARLGTGYYLTLVKREILRTPTSMSTGKLPLATKNSDSSLSEDTGLGSEENGFDVDAVMSLAQQYIPNAQLVEDIGREAVINFPHAASEDGSLAVFLNELDKRKSEFGVVSYGLSDTTLEEIFLRVAEETGVDADPEESVGATEQQGAPSDDRDLEALETEPLSGDGQSGSPPLTGFYLTCQQLRALFTKRLKYALRSRRGIFAQVVLPAVFVLIALLFSLIVPPFGKYPPLELQPWMYGEQFTFFSNDAPQDPDMQNLLKALIGPPGFGTKCMEPSRECSEDPDSQFVRPQVPYSMWLLFHKGNWSVETPSPDCECSTEDIRRMLPDCPEGAGGVPPPQIKQITGDLLQNLTGRNISDYLIKTYPQIMKKSLKTKKWVNEFRYGGFSLGTKRSPAVDDLNHLEESVLAIRRRYNIPQNGSSDQLLQRLPDVLAGLTSQNNVKVWFNNKGWHAMASFVNIMNNGILRANLPSNSEPRKHGITAYNHPLNLTKEQLTEMALMTTSVDVLVSICVIFAMSFVPASFVLFLIEERVSKSKHLQFVSGVKPVLYWTTNYVWDMLNYTVPATMVVLIFICFQQESYVSEKNLPALVLLLLLYGWSITPLMYPASFIFSVPSTAYVVLTSINLFIGINGSVATFVLELFVDEHLNEVNRILKKVFLIFPHFCLGRGLIDMAKNQAMADAFQRLGTKQNLEPLSWDFVGKNLFAMAMEGIVFFIFTVLLQYKFFVNLSRISGFVLPPIGAEDEDVARERDRVKNGRALGDILILSDLSKVYNAGRKPAVNRLCLGIPRGEVRYIKYKMFVDICASNVLLQCFGLLGVNGAGKTSTFRMLTGDTYITYGEAFLSKHSVLTEMEKVHQLMGYCPQFDAINNLLTGREHLEFYARLRGVPESRVAQWGVQKLGLSQYADREAGGYSGGNKRKLSTAIALIGAAPDEPTTGMDPKAKRFLWNCILSVIREGRSVVLTSHRFGDGYTIILRLSTPSTEPCPVDAYIQNSFPGIQLKERHQNVLQYQLPSKVCSLARVFEVLSNNYDELGIADYSVSQTTLDQVFVNFAKEQTDDDLLREVTINGGSTPSQTARPQRPTDLKLGSSSRSSTPHPASTPSTEQQSAASHGKKNQLTSSSASIQQQQMQMDQVCDPPIASTTSPSDVRKDPSALFIVSSKTQESKV</sequence>
<dbReference type="Pfam" id="PF00595">
    <property type="entry name" value="PDZ"/>
    <property type="match status" value="2"/>
</dbReference>
<evidence type="ECO:0000256" key="2">
    <source>
        <dbReference type="ARBA" id="ARBA00022443"/>
    </source>
</evidence>
<evidence type="ECO:0000259" key="15">
    <source>
        <dbReference type="PROSITE" id="PS50106"/>
    </source>
</evidence>
<evidence type="ECO:0000256" key="7">
    <source>
        <dbReference type="ARBA" id="ARBA00023136"/>
    </source>
</evidence>
<evidence type="ECO:0000256" key="9">
    <source>
        <dbReference type="ARBA" id="ARBA00046271"/>
    </source>
</evidence>
<keyword evidence="7 12" id="KW-0472">Membrane</keyword>
<dbReference type="InterPro" id="IPR001452">
    <property type="entry name" value="SH3_domain"/>
</dbReference>
<dbReference type="FunFam" id="2.30.30.40:FF:000307">
    <property type="entry name" value="Predicted protein"/>
    <property type="match status" value="1"/>
</dbReference>
<feature type="region of interest" description="Disordered" evidence="11">
    <location>
        <begin position="2496"/>
        <end position="2515"/>
    </location>
</feature>
<comment type="caution">
    <text evidence="17">The sequence shown here is derived from an EMBL/GenBank/DDBJ whole genome shotgun (WGS) entry which is preliminary data.</text>
</comment>
<feature type="domain" description="ABC transporter" evidence="16">
    <location>
        <begin position="3233"/>
        <end position="3478"/>
    </location>
</feature>
<proteinExistence type="predicted"/>
<dbReference type="Gene3D" id="2.30.42.10">
    <property type="match status" value="2"/>
</dbReference>
<dbReference type="Pfam" id="PF23321">
    <property type="entry name" value="R1_ABCA1"/>
    <property type="match status" value="1"/>
</dbReference>
<dbReference type="InterPro" id="IPR036028">
    <property type="entry name" value="SH3-like_dom_sf"/>
</dbReference>
<dbReference type="InterPro" id="IPR011993">
    <property type="entry name" value="PH-like_dom_sf"/>
</dbReference>
<evidence type="ECO:0000256" key="8">
    <source>
        <dbReference type="ARBA" id="ARBA00023140"/>
    </source>
</evidence>
<dbReference type="InterPro" id="IPR017871">
    <property type="entry name" value="ABC_transporter-like_CS"/>
</dbReference>
<dbReference type="PANTHER" id="PTHR19229:SF250">
    <property type="entry name" value="ABC TRANSPORTER DOMAIN-CONTAINING PROTEIN-RELATED"/>
    <property type="match status" value="1"/>
</dbReference>
<dbReference type="Proteomes" id="UP000316079">
    <property type="component" value="Unassembled WGS sequence"/>
</dbReference>
<feature type="domain" description="SH3" evidence="14">
    <location>
        <begin position="451"/>
        <end position="519"/>
    </location>
</feature>
<dbReference type="InterPro" id="IPR013525">
    <property type="entry name" value="ABC2_TM"/>
</dbReference>
<organism evidence="17 18">
    <name type="scientific">Danionella cerebrum</name>
    <dbReference type="NCBI Taxonomy" id="2873325"/>
    <lineage>
        <taxon>Eukaryota</taxon>
        <taxon>Metazoa</taxon>
        <taxon>Chordata</taxon>
        <taxon>Craniata</taxon>
        <taxon>Vertebrata</taxon>
        <taxon>Euteleostomi</taxon>
        <taxon>Actinopterygii</taxon>
        <taxon>Neopterygii</taxon>
        <taxon>Teleostei</taxon>
        <taxon>Ostariophysi</taxon>
        <taxon>Cypriniformes</taxon>
        <taxon>Danionidae</taxon>
        <taxon>Danioninae</taxon>
        <taxon>Danionella</taxon>
    </lineage>
</organism>
<dbReference type="CDD" id="cd03263">
    <property type="entry name" value="ABC_subfamily_A"/>
    <property type="match status" value="2"/>
</dbReference>
<keyword evidence="5" id="KW-0067">ATP-binding</keyword>
<dbReference type="Pfam" id="PF05648">
    <property type="entry name" value="PEX11"/>
    <property type="match status" value="1"/>
</dbReference>
<dbReference type="InterPro" id="IPR003439">
    <property type="entry name" value="ABC_transporter-like_ATP-bd"/>
</dbReference>
<feature type="transmembrane region" description="Helical" evidence="12">
    <location>
        <begin position="2670"/>
        <end position="2691"/>
    </location>
</feature>
<dbReference type="Gene3D" id="3.40.50.300">
    <property type="entry name" value="P-loop containing nucleotide triphosphate hydrolases"/>
    <property type="match status" value="2"/>
</dbReference>
<feature type="region of interest" description="Disordered" evidence="11">
    <location>
        <begin position="762"/>
        <end position="787"/>
    </location>
</feature>
<dbReference type="Pfam" id="PF00640">
    <property type="entry name" value="PID"/>
    <property type="match status" value="1"/>
</dbReference>
<dbReference type="InterPro" id="IPR006020">
    <property type="entry name" value="PTB/PI_dom"/>
</dbReference>
<feature type="transmembrane region" description="Helical" evidence="12">
    <location>
        <begin position="2029"/>
        <end position="2053"/>
    </location>
</feature>
<dbReference type="GO" id="GO:0005319">
    <property type="term" value="F:lipid transporter activity"/>
    <property type="evidence" value="ECO:0007669"/>
    <property type="project" value="TreeGrafter"/>
</dbReference>
<feature type="domain" description="ABC transporter" evidence="16">
    <location>
        <begin position="2250"/>
        <end position="2481"/>
    </location>
</feature>
<dbReference type="Gene3D" id="2.30.30.40">
    <property type="entry name" value="SH3 Domains"/>
    <property type="match status" value="2"/>
</dbReference>
<dbReference type="InterPro" id="IPR056264">
    <property type="entry name" value="R2_ABCA1-4-like"/>
</dbReference>
<dbReference type="FunFam" id="3.40.50.300:FF:000264">
    <property type="entry name" value="ATP-binding cassette, sub-family A (ABC1), member 1"/>
    <property type="match status" value="1"/>
</dbReference>
<dbReference type="SMART" id="SM00326">
    <property type="entry name" value="SH3"/>
    <property type="match status" value="2"/>
</dbReference>
<feature type="compositionally biased region" description="Polar residues" evidence="11">
    <location>
        <begin position="2501"/>
        <end position="2510"/>
    </location>
</feature>
<evidence type="ECO:0000256" key="4">
    <source>
        <dbReference type="ARBA" id="ARBA00022741"/>
    </source>
</evidence>
<feature type="transmembrane region" description="Helical" evidence="12">
    <location>
        <begin position="1989"/>
        <end position="2009"/>
    </location>
</feature>
<feature type="transmembrane region" description="Helical" evidence="12">
    <location>
        <begin position="3173"/>
        <end position="3192"/>
    </location>
</feature>
<name>A0A553R5M2_9TELE</name>
<dbReference type="InterPro" id="IPR029294">
    <property type="entry name" value="hSH3"/>
</dbReference>
<feature type="transmembrane region" description="Helical" evidence="12">
    <location>
        <begin position="3027"/>
        <end position="3044"/>
    </location>
</feature>
<dbReference type="GO" id="GO:0016559">
    <property type="term" value="P:peroxisome fission"/>
    <property type="evidence" value="ECO:0007669"/>
    <property type="project" value="InterPro"/>
</dbReference>
<dbReference type="Gene3D" id="2.30.29.30">
    <property type="entry name" value="Pleckstrin-homology domain (PH domain)/Phosphotyrosine-binding domain (PTB)"/>
    <property type="match status" value="2"/>
</dbReference>
<feature type="compositionally biased region" description="Polar residues" evidence="11">
    <location>
        <begin position="926"/>
        <end position="938"/>
    </location>
</feature>
<evidence type="ECO:0000256" key="11">
    <source>
        <dbReference type="SAM" id="MobiDB-lite"/>
    </source>
</evidence>
<comment type="subcellular location">
    <subcellularLocation>
        <location evidence="1">Membrane</location>
        <topology evidence="1">Multi-pass membrane protein</topology>
    </subcellularLocation>
    <subcellularLocation>
        <location evidence="9">Peroxisome membrane</location>
    </subcellularLocation>
</comment>
<feature type="domain" description="PDZ" evidence="15">
    <location>
        <begin position="1222"/>
        <end position="1293"/>
    </location>
</feature>
<accession>A0A553R5M2</accession>
<dbReference type="GO" id="GO:0140359">
    <property type="term" value="F:ABC-type transporter activity"/>
    <property type="evidence" value="ECO:0007669"/>
    <property type="project" value="InterPro"/>
</dbReference>
<evidence type="ECO:0000256" key="6">
    <source>
        <dbReference type="ARBA" id="ARBA00022989"/>
    </source>
</evidence>
<feature type="region of interest" description="Disordered" evidence="11">
    <location>
        <begin position="3536"/>
        <end position="3639"/>
    </location>
</feature>
<evidence type="ECO:0000256" key="1">
    <source>
        <dbReference type="ARBA" id="ARBA00004141"/>
    </source>
</evidence>
<dbReference type="PROSITE" id="PS50106">
    <property type="entry name" value="PDZ"/>
    <property type="match status" value="2"/>
</dbReference>
<dbReference type="SUPFAM" id="SSF50729">
    <property type="entry name" value="PH domain-like"/>
    <property type="match status" value="1"/>
</dbReference>
<keyword evidence="2 10" id="KW-0728">SH3 domain</keyword>
<feature type="transmembrane region" description="Helical" evidence="12">
    <location>
        <begin position="2975"/>
        <end position="2997"/>
    </location>
</feature>
<feature type="domain" description="PID" evidence="13">
    <location>
        <begin position="1075"/>
        <end position="1160"/>
    </location>
</feature>
<feature type="region of interest" description="Disordered" evidence="11">
    <location>
        <begin position="2599"/>
        <end position="2621"/>
    </location>
</feature>
<dbReference type="PROSITE" id="PS50002">
    <property type="entry name" value="SH3"/>
    <property type="match status" value="2"/>
</dbReference>
<feature type="transmembrane region" description="Helical" evidence="12">
    <location>
        <begin position="2092"/>
        <end position="2112"/>
    </location>
</feature>
<keyword evidence="6 12" id="KW-1133">Transmembrane helix</keyword>
<evidence type="ECO:0000256" key="12">
    <source>
        <dbReference type="SAM" id="Phobius"/>
    </source>
</evidence>
<feature type="transmembrane region" description="Helical" evidence="12">
    <location>
        <begin position="3056"/>
        <end position="3074"/>
    </location>
</feature>
<dbReference type="CDD" id="cd01208">
    <property type="entry name" value="PTB_X11"/>
    <property type="match status" value="1"/>
</dbReference>
<reference evidence="17 18" key="1">
    <citation type="journal article" date="2019" name="Sci. Data">
        <title>Hybrid genome assembly and annotation of Danionella translucida.</title>
        <authorList>
            <person name="Kadobianskyi M."/>
            <person name="Schulze L."/>
            <person name="Schuelke M."/>
            <person name="Judkewitz B."/>
        </authorList>
    </citation>
    <scope>NUCLEOTIDE SEQUENCE [LARGE SCALE GENOMIC DNA]</scope>
    <source>
        <strain evidence="17 18">Bolton</strain>
    </source>
</reference>
<dbReference type="SMART" id="SM00382">
    <property type="entry name" value="AAA"/>
    <property type="match status" value="1"/>
</dbReference>
<feature type="region of interest" description="Disordered" evidence="11">
    <location>
        <begin position="128"/>
        <end position="223"/>
    </location>
</feature>
<dbReference type="GO" id="GO:0016887">
    <property type="term" value="F:ATP hydrolysis activity"/>
    <property type="evidence" value="ECO:0007669"/>
    <property type="project" value="InterPro"/>
</dbReference>
<dbReference type="Pfam" id="PF12698">
    <property type="entry name" value="ABC2_membrane_3"/>
    <property type="match status" value="2"/>
</dbReference>
<keyword evidence="18" id="KW-1185">Reference proteome</keyword>
<dbReference type="SUPFAM" id="SSF52540">
    <property type="entry name" value="P-loop containing nucleoside triphosphate hydrolases"/>
    <property type="match status" value="2"/>
</dbReference>
<keyword evidence="8" id="KW-0576">Peroxisome</keyword>
<dbReference type="InterPro" id="IPR036034">
    <property type="entry name" value="PDZ_sf"/>
</dbReference>
<dbReference type="Pfam" id="PF00005">
    <property type="entry name" value="ABC_tran"/>
    <property type="match status" value="2"/>
</dbReference>
<dbReference type="SUPFAM" id="SSF50156">
    <property type="entry name" value="PDZ domain-like"/>
    <property type="match status" value="2"/>
</dbReference>
<evidence type="ECO:0000259" key="16">
    <source>
        <dbReference type="PROSITE" id="PS50893"/>
    </source>
</evidence>
<feature type="compositionally biased region" description="Polar residues" evidence="11">
    <location>
        <begin position="762"/>
        <end position="779"/>
    </location>
</feature>
<dbReference type="InterPro" id="IPR026082">
    <property type="entry name" value="ABCA"/>
</dbReference>
<dbReference type="Pfam" id="PF14603">
    <property type="entry name" value="hSH3"/>
    <property type="match status" value="2"/>
</dbReference>
<evidence type="ECO:0000256" key="3">
    <source>
        <dbReference type="ARBA" id="ARBA00022692"/>
    </source>
</evidence>
<dbReference type="SMART" id="SM00228">
    <property type="entry name" value="PDZ"/>
    <property type="match status" value="2"/>
</dbReference>
<protein>
    <submittedName>
        <fullName evidence="17">Uncharacterized protein</fullName>
    </submittedName>
</protein>
<dbReference type="STRING" id="623744.A0A553R5M2"/>